<sequence length="471" mass="54621">MAFKPSTIYCFERYCRLCAEEQDVTIMIFSQEAEDMLLQNKLNKYLHIQVKEDDTLPKNICINCCSKLQTVCEFIDCAQKAQEVLTNINTIIKPEIEVNSEQTQRTDIKEELNDETSLVNDNDDEDSKMEISVDPLMVLQNSAEAISDFDTDALTEDVTYMYGVDEENVSIRLIKKDDKVSELEEEKKPDILKPFPCVTCNRSFCTELALKNHSWTHVNGNVNSEKNSEEQFKCGTCFEVFDYKRDLVTHLKQHKTSGLCQLCGRMFRTEKTYAAHMSVHLTANKSYTCKICGRSYSNWSNLKTHNITHSSERPHQCVYCKKAFKRKIDLKFHINQHTGAKPYKCPFCDKCFASSGNCYSHRSRMHPGKRIESKARRWGLTPKDSNTPQAISSKTPVKGVNKYQCQICDHSFLKRDNFNYHMYQHTGVKPFQCTFCPERFFTRRVMLIHHDKKHPDLNRPLALLSKNVLLK</sequence>
<name>A0ACC1DFC1_9NEOP</name>
<evidence type="ECO:0000313" key="1">
    <source>
        <dbReference type="EMBL" id="KAJ0182454.1"/>
    </source>
</evidence>
<dbReference type="Proteomes" id="UP000824533">
    <property type="component" value="Linkage Group LG03"/>
</dbReference>
<comment type="caution">
    <text evidence="1">The sequence shown here is derived from an EMBL/GenBank/DDBJ whole genome shotgun (WGS) entry which is preliminary data.</text>
</comment>
<protein>
    <submittedName>
        <fullName evidence="1">Uncharacterized protein</fullName>
    </submittedName>
</protein>
<reference evidence="1 2" key="1">
    <citation type="journal article" date="2021" name="Front. Genet.">
        <title>Chromosome-Level Genome Assembly Reveals Significant Gene Expansion in the Toll and IMD Signaling Pathways of Dendrolimus kikuchii.</title>
        <authorList>
            <person name="Zhou J."/>
            <person name="Wu P."/>
            <person name="Xiong Z."/>
            <person name="Liu N."/>
            <person name="Zhao N."/>
            <person name="Ji M."/>
            <person name="Qiu Y."/>
            <person name="Yang B."/>
        </authorList>
    </citation>
    <scope>NUCLEOTIDE SEQUENCE [LARGE SCALE GENOMIC DNA]</scope>
    <source>
        <strain evidence="1">Ann1</strain>
    </source>
</reference>
<gene>
    <name evidence="1" type="ORF">K1T71_001823</name>
</gene>
<keyword evidence="2" id="KW-1185">Reference proteome</keyword>
<evidence type="ECO:0000313" key="2">
    <source>
        <dbReference type="Proteomes" id="UP000824533"/>
    </source>
</evidence>
<organism evidence="1 2">
    <name type="scientific">Dendrolimus kikuchii</name>
    <dbReference type="NCBI Taxonomy" id="765133"/>
    <lineage>
        <taxon>Eukaryota</taxon>
        <taxon>Metazoa</taxon>
        <taxon>Ecdysozoa</taxon>
        <taxon>Arthropoda</taxon>
        <taxon>Hexapoda</taxon>
        <taxon>Insecta</taxon>
        <taxon>Pterygota</taxon>
        <taxon>Neoptera</taxon>
        <taxon>Endopterygota</taxon>
        <taxon>Lepidoptera</taxon>
        <taxon>Glossata</taxon>
        <taxon>Ditrysia</taxon>
        <taxon>Bombycoidea</taxon>
        <taxon>Lasiocampidae</taxon>
        <taxon>Dendrolimus</taxon>
    </lineage>
</organism>
<dbReference type="EMBL" id="CM034389">
    <property type="protein sequence ID" value="KAJ0182454.1"/>
    <property type="molecule type" value="Genomic_DNA"/>
</dbReference>
<proteinExistence type="predicted"/>
<accession>A0ACC1DFC1</accession>